<feature type="modified residue" description="4-aspartylphosphate" evidence="1">
    <location>
        <position position="60"/>
    </location>
</feature>
<dbReference type="AlphaFoldDB" id="A0A5C5WJA3"/>
<sequence length="135" mass="15211">MFTVLLVEDDDLDAEMVNRAFKKSDVPVRLERAVDGKSALSMLHNELSIAKEHPLIVFLDLNMPGVNGHEFLERLRNDDTLRSTTVFVLTTSSHARDVERAYEKNVAGYFTKPQLSHLIGVLKSYSQGAELPKLK</sequence>
<dbReference type="SMART" id="SM00448">
    <property type="entry name" value="REC"/>
    <property type="match status" value="1"/>
</dbReference>
<dbReference type="InterPro" id="IPR011006">
    <property type="entry name" value="CheY-like_superfamily"/>
</dbReference>
<evidence type="ECO:0000259" key="2">
    <source>
        <dbReference type="PROSITE" id="PS50110"/>
    </source>
</evidence>
<dbReference type="RefSeq" id="WP_146515495.1">
    <property type="nucleotide sequence ID" value="NZ_SJPI01000002.1"/>
</dbReference>
<dbReference type="PROSITE" id="PS50110">
    <property type="entry name" value="RESPONSE_REGULATORY"/>
    <property type="match status" value="1"/>
</dbReference>
<evidence type="ECO:0000256" key="1">
    <source>
        <dbReference type="PROSITE-ProRule" id="PRU00169"/>
    </source>
</evidence>
<name>A0A5C5WJA3_9BACT</name>
<comment type="caution">
    <text evidence="3">The sequence shown here is derived from an EMBL/GenBank/DDBJ whole genome shotgun (WGS) entry which is preliminary data.</text>
</comment>
<dbReference type="Gene3D" id="3.40.50.2300">
    <property type="match status" value="1"/>
</dbReference>
<dbReference type="SUPFAM" id="SSF52172">
    <property type="entry name" value="CheY-like"/>
    <property type="match status" value="1"/>
</dbReference>
<proteinExistence type="predicted"/>
<keyword evidence="1" id="KW-0597">Phosphoprotein</keyword>
<evidence type="ECO:0000313" key="4">
    <source>
        <dbReference type="Proteomes" id="UP000316598"/>
    </source>
</evidence>
<keyword evidence="4" id="KW-1185">Reference proteome</keyword>
<protein>
    <submittedName>
        <fullName evidence="3">Response regulator rcp1</fullName>
    </submittedName>
</protein>
<dbReference type="PANTHER" id="PTHR44520:SF2">
    <property type="entry name" value="RESPONSE REGULATOR RCP1"/>
    <property type="match status" value="1"/>
</dbReference>
<dbReference type="Proteomes" id="UP000316598">
    <property type="component" value="Unassembled WGS sequence"/>
</dbReference>
<organism evidence="3 4">
    <name type="scientific">Rubripirellula amarantea</name>
    <dbReference type="NCBI Taxonomy" id="2527999"/>
    <lineage>
        <taxon>Bacteria</taxon>
        <taxon>Pseudomonadati</taxon>
        <taxon>Planctomycetota</taxon>
        <taxon>Planctomycetia</taxon>
        <taxon>Pirellulales</taxon>
        <taxon>Pirellulaceae</taxon>
        <taxon>Rubripirellula</taxon>
    </lineage>
</organism>
<dbReference type="InterPro" id="IPR052893">
    <property type="entry name" value="TCS_response_regulator"/>
</dbReference>
<feature type="domain" description="Response regulatory" evidence="2">
    <location>
        <begin position="3"/>
        <end position="127"/>
    </location>
</feature>
<accession>A0A5C5WJA3</accession>
<evidence type="ECO:0000313" key="3">
    <source>
        <dbReference type="EMBL" id="TWT50229.1"/>
    </source>
</evidence>
<dbReference type="CDD" id="cd17557">
    <property type="entry name" value="REC_Rcp-like"/>
    <property type="match status" value="1"/>
</dbReference>
<dbReference type="InterPro" id="IPR001789">
    <property type="entry name" value="Sig_transdc_resp-reg_receiver"/>
</dbReference>
<reference evidence="3 4" key="1">
    <citation type="submission" date="2019-02" db="EMBL/GenBank/DDBJ databases">
        <title>Deep-cultivation of Planctomycetes and their phenomic and genomic characterization uncovers novel biology.</title>
        <authorList>
            <person name="Wiegand S."/>
            <person name="Jogler M."/>
            <person name="Boedeker C."/>
            <person name="Pinto D."/>
            <person name="Vollmers J."/>
            <person name="Rivas-Marin E."/>
            <person name="Kohn T."/>
            <person name="Peeters S.H."/>
            <person name="Heuer A."/>
            <person name="Rast P."/>
            <person name="Oberbeckmann S."/>
            <person name="Bunk B."/>
            <person name="Jeske O."/>
            <person name="Meyerdierks A."/>
            <person name="Storesund J.E."/>
            <person name="Kallscheuer N."/>
            <person name="Luecker S."/>
            <person name="Lage O.M."/>
            <person name="Pohl T."/>
            <person name="Merkel B.J."/>
            <person name="Hornburger P."/>
            <person name="Mueller R.-W."/>
            <person name="Bruemmer F."/>
            <person name="Labrenz M."/>
            <person name="Spormann A.M."/>
            <person name="Op Den Camp H."/>
            <person name="Overmann J."/>
            <person name="Amann R."/>
            <person name="Jetten M.S.M."/>
            <person name="Mascher T."/>
            <person name="Medema M.H."/>
            <person name="Devos D.P."/>
            <person name="Kaster A.-K."/>
            <person name="Ovreas L."/>
            <person name="Rohde M."/>
            <person name="Galperin M.Y."/>
            <person name="Jogler C."/>
        </authorList>
    </citation>
    <scope>NUCLEOTIDE SEQUENCE [LARGE SCALE GENOMIC DNA]</scope>
    <source>
        <strain evidence="3 4">Pla22</strain>
    </source>
</reference>
<dbReference type="OrthoDB" id="195863at2"/>
<dbReference type="GO" id="GO:0000160">
    <property type="term" value="P:phosphorelay signal transduction system"/>
    <property type="evidence" value="ECO:0007669"/>
    <property type="project" value="InterPro"/>
</dbReference>
<gene>
    <name evidence="3" type="primary">rcp1_1</name>
    <name evidence="3" type="ORF">Pla22_29700</name>
</gene>
<dbReference type="Pfam" id="PF00072">
    <property type="entry name" value="Response_reg"/>
    <property type="match status" value="1"/>
</dbReference>
<dbReference type="EMBL" id="SJPI01000002">
    <property type="protein sequence ID" value="TWT50229.1"/>
    <property type="molecule type" value="Genomic_DNA"/>
</dbReference>
<dbReference type="PANTHER" id="PTHR44520">
    <property type="entry name" value="RESPONSE REGULATOR RCP1-RELATED"/>
    <property type="match status" value="1"/>
</dbReference>